<evidence type="ECO:0000313" key="1">
    <source>
        <dbReference type="EMBL" id="CAB4917139.1"/>
    </source>
</evidence>
<proteinExistence type="predicted"/>
<reference evidence="1" key="1">
    <citation type="submission" date="2020-05" db="EMBL/GenBank/DDBJ databases">
        <authorList>
            <person name="Chiriac C."/>
            <person name="Salcher M."/>
            <person name="Ghai R."/>
            <person name="Kavagutti S V."/>
        </authorList>
    </citation>
    <scope>NUCLEOTIDE SEQUENCE</scope>
</reference>
<gene>
    <name evidence="1" type="ORF">UFOPK3564_01630</name>
</gene>
<name>A0A6J7HNB6_9ZZZZ</name>
<organism evidence="1">
    <name type="scientific">freshwater metagenome</name>
    <dbReference type="NCBI Taxonomy" id="449393"/>
    <lineage>
        <taxon>unclassified sequences</taxon>
        <taxon>metagenomes</taxon>
        <taxon>ecological metagenomes</taxon>
    </lineage>
</organism>
<sequence>MKKIHLRMHTGADDRFEYISKTIKVSAKYFDTIRILNLGPSINSLKYNELLKKYSNLQIVNFENHYTLCVTSDILRHHYHDVQDGDWLCWLDSDWRLPQCVLDKMQNEIEIAESEGYNCIYSYQIGHNTVPSTHPLMLSSFNTTEENDKRLNSALDYFRQTPDAYGWPILQKVDKNNIWFDSWFENHGYSLPVPYKKKPIVDMYYLHIRDYSDQEYCKTMTYQCWWYLGHHVFSQDDQYYIINSIEYKQLEDFKLEHKCFTSHKLDEKLKDDKFKDELKTLFLTFKNSKIFSCIQMYNMAELYDMNFNHTTPEPPCECNACKYNDGYVKDI</sequence>
<dbReference type="AlphaFoldDB" id="A0A6J7HNB6"/>
<protein>
    <submittedName>
        <fullName evidence="1">Unannotated protein</fullName>
    </submittedName>
</protein>
<accession>A0A6J7HNB6</accession>
<dbReference type="EMBL" id="CAFBMK010000087">
    <property type="protein sequence ID" value="CAB4917139.1"/>
    <property type="molecule type" value="Genomic_DNA"/>
</dbReference>